<dbReference type="Pfam" id="PF02518">
    <property type="entry name" value="HATPase_c"/>
    <property type="match status" value="1"/>
</dbReference>
<protein>
    <recommendedName>
        <fullName evidence="2">histidine kinase</fullName>
        <ecNumber evidence="2">2.7.13.3</ecNumber>
    </recommendedName>
</protein>
<comment type="caution">
    <text evidence="10">The sequence shown here is derived from an EMBL/GenBank/DDBJ whole genome shotgun (WGS) entry which is preliminary data.</text>
</comment>
<dbReference type="SUPFAM" id="SSF47384">
    <property type="entry name" value="Homodimeric domain of signal transducing histidine kinase"/>
    <property type="match status" value="1"/>
</dbReference>
<evidence type="ECO:0000256" key="3">
    <source>
        <dbReference type="ARBA" id="ARBA00022553"/>
    </source>
</evidence>
<sequence length="874" mass="97614">MSSLSLTLDAFIQPVPVGEPTTNLATALKMFHSDCRAQTMAIVNRRGLPLGAIRCRCLLSYILKHLGIESTAPSGSRASLKQLQSSLARIKLQSLMEPVTILPARMRVNELPSHLQERQQNLLDDSLYVLTDEKGKFVGLLDSCALLKSLLANSPEERDKTARQPPFVLEEVFFQAIEQLPLPIMAYASGGRILYRNLHWREQIGEFFPIDEGSFCPLSLEPTKVSDAGVPLLSRGAIAELTPDVALDCLNDDRYLAAQLSRRQLLEVVPELLRVEDSANSLPSFARSQNSKFSSRLRQPKTVGDRAWQFVKFPLQLQQSDRAENFPISFHSQTWLVIATEVTEHQRLCKELSAKNADLVQLNRLKDEFLACISHELKSPLTAVLGLSSLLKEQKLGELNQRQVRYAQLIYQSGRQLMDLVNDLLDLTRLETGQLQLNFAPVRIQTVCEQAYGAIEEQYKRKTEEPIAFSLEIEPGLETIIADELRLRQILIHLLDNAVKFTPAGKPIGLKVNRWENWIAFTVWDRGIGIPEEHQHLIFQKFQQLESPLTRQFEGTGLGLFLTQRLARAHGGDISFISKVGVGSQFTLLLPPNSALEKGGETEGQQRHPLVLVVEAIPQAIEDLTEKLSGLGYRVAIARTGTEALEKARQLQPHAIFVNPSLPLLSGWDVLTLLKSNEQTKKIRVIVTATQSDQTKSQQYGANGFLSLPVELGALREILNESENQPASKPKRLTILRLYPQLQTSSLGDSYSLGVNSFIDLTLITQLSQSNHRILEADDLEQAEMLACVWKIDAVVLDGTIPEDPLDYLRSLGQCEQLSTLPLITLDAQTTEAANRVGNLSVFPCLIPADRHNCDRLLQVIQIAAQSKNQDYET</sequence>
<dbReference type="SMART" id="SM00388">
    <property type="entry name" value="HisKA"/>
    <property type="match status" value="1"/>
</dbReference>
<dbReference type="InterPro" id="IPR036097">
    <property type="entry name" value="HisK_dim/P_sf"/>
</dbReference>
<dbReference type="GO" id="GO:0000155">
    <property type="term" value="F:phosphorelay sensor kinase activity"/>
    <property type="evidence" value="ECO:0007669"/>
    <property type="project" value="InterPro"/>
</dbReference>
<dbReference type="Gene3D" id="3.30.565.10">
    <property type="entry name" value="Histidine kinase-like ATPase, C-terminal domain"/>
    <property type="match status" value="1"/>
</dbReference>
<dbReference type="CDD" id="cd16922">
    <property type="entry name" value="HATPase_EvgS-ArcB-TorS-like"/>
    <property type="match status" value="1"/>
</dbReference>
<dbReference type="PROSITE" id="PS50110">
    <property type="entry name" value="RESPONSE_REGULATORY"/>
    <property type="match status" value="1"/>
</dbReference>
<evidence type="ECO:0000259" key="9">
    <source>
        <dbReference type="PROSITE" id="PS50110"/>
    </source>
</evidence>
<dbReference type="InterPro" id="IPR036890">
    <property type="entry name" value="HATPase_C_sf"/>
</dbReference>
<dbReference type="SMART" id="SM00387">
    <property type="entry name" value="HATPase_c"/>
    <property type="match status" value="1"/>
</dbReference>
<keyword evidence="3" id="KW-0597">Phosphoprotein</keyword>
<keyword evidence="5" id="KW-0418">Kinase</keyword>
<evidence type="ECO:0000256" key="5">
    <source>
        <dbReference type="ARBA" id="ARBA00022777"/>
    </source>
</evidence>
<evidence type="ECO:0000256" key="6">
    <source>
        <dbReference type="ARBA" id="ARBA00023012"/>
    </source>
</evidence>
<dbReference type="Gene3D" id="3.40.50.2300">
    <property type="match status" value="1"/>
</dbReference>
<dbReference type="InterPro" id="IPR011006">
    <property type="entry name" value="CheY-like_superfamily"/>
</dbReference>
<reference evidence="10 11" key="1">
    <citation type="submission" date="2016-11" db="EMBL/GenBank/DDBJ databases">
        <title>Draft Genome Sequences of Nine Cyanobacterial Strains from Diverse Habitats.</title>
        <authorList>
            <person name="Zhu T."/>
            <person name="Hou S."/>
            <person name="Lu X."/>
            <person name="Hess W.R."/>
        </authorList>
    </citation>
    <scope>NUCLEOTIDE SEQUENCE [LARGE SCALE GENOMIC DNA]</scope>
    <source>
        <strain evidence="10 11">NIES-593</strain>
    </source>
</reference>
<dbReference type="EMBL" id="MRCB01000008">
    <property type="protein sequence ID" value="OKH23865.1"/>
    <property type="molecule type" value="Genomic_DNA"/>
</dbReference>
<accession>A0A1U7HK00</accession>
<dbReference type="Pfam" id="PF00072">
    <property type="entry name" value="Response_reg"/>
    <property type="match status" value="1"/>
</dbReference>
<dbReference type="Gene3D" id="1.10.287.130">
    <property type="match status" value="1"/>
</dbReference>
<organism evidence="10 11">
    <name type="scientific">Hydrococcus rivularis NIES-593</name>
    <dbReference type="NCBI Taxonomy" id="1921803"/>
    <lineage>
        <taxon>Bacteria</taxon>
        <taxon>Bacillati</taxon>
        <taxon>Cyanobacteriota</taxon>
        <taxon>Cyanophyceae</taxon>
        <taxon>Pleurocapsales</taxon>
        <taxon>Hydrococcaceae</taxon>
        <taxon>Hydrococcus</taxon>
    </lineage>
</organism>
<evidence type="ECO:0000256" key="7">
    <source>
        <dbReference type="PROSITE-ProRule" id="PRU00169"/>
    </source>
</evidence>
<dbReference type="GO" id="GO:0009927">
    <property type="term" value="F:histidine phosphotransfer kinase activity"/>
    <property type="evidence" value="ECO:0007669"/>
    <property type="project" value="TreeGrafter"/>
</dbReference>
<dbReference type="PROSITE" id="PS50109">
    <property type="entry name" value="HIS_KIN"/>
    <property type="match status" value="1"/>
</dbReference>
<dbReference type="InterPro" id="IPR003594">
    <property type="entry name" value="HATPase_dom"/>
</dbReference>
<comment type="catalytic activity">
    <reaction evidence="1">
        <text>ATP + protein L-histidine = ADP + protein N-phospho-L-histidine.</text>
        <dbReference type="EC" id="2.7.13.3"/>
    </reaction>
</comment>
<keyword evidence="6" id="KW-0902">Two-component regulatory system</keyword>
<dbReference type="SUPFAM" id="SSF52172">
    <property type="entry name" value="CheY-like"/>
    <property type="match status" value="1"/>
</dbReference>
<evidence type="ECO:0000313" key="11">
    <source>
        <dbReference type="Proteomes" id="UP000186868"/>
    </source>
</evidence>
<dbReference type="InterPro" id="IPR001789">
    <property type="entry name" value="Sig_transdc_resp-reg_receiver"/>
</dbReference>
<evidence type="ECO:0000259" key="8">
    <source>
        <dbReference type="PROSITE" id="PS50109"/>
    </source>
</evidence>
<feature type="domain" description="Histidine kinase" evidence="8">
    <location>
        <begin position="372"/>
        <end position="594"/>
    </location>
</feature>
<proteinExistence type="predicted"/>
<dbReference type="InterPro" id="IPR003661">
    <property type="entry name" value="HisK_dim/P_dom"/>
</dbReference>
<dbReference type="STRING" id="1921803.NIES593_08895"/>
<comment type="caution">
    <text evidence="7">Lacks conserved residue(s) required for the propagation of feature annotation.</text>
</comment>
<dbReference type="AlphaFoldDB" id="A0A1U7HK00"/>
<feature type="domain" description="Response regulatory" evidence="9">
    <location>
        <begin position="610"/>
        <end position="723"/>
    </location>
</feature>
<dbReference type="CDD" id="cd00082">
    <property type="entry name" value="HisKA"/>
    <property type="match status" value="1"/>
</dbReference>
<evidence type="ECO:0000256" key="2">
    <source>
        <dbReference type="ARBA" id="ARBA00012438"/>
    </source>
</evidence>
<evidence type="ECO:0000313" key="10">
    <source>
        <dbReference type="EMBL" id="OKH23865.1"/>
    </source>
</evidence>
<evidence type="ECO:0000256" key="1">
    <source>
        <dbReference type="ARBA" id="ARBA00000085"/>
    </source>
</evidence>
<gene>
    <name evidence="10" type="ORF">NIES593_08895</name>
</gene>
<name>A0A1U7HK00_9CYAN</name>
<dbReference type="FunFam" id="3.30.565.10:FF:000006">
    <property type="entry name" value="Sensor histidine kinase WalK"/>
    <property type="match status" value="1"/>
</dbReference>
<dbReference type="SMART" id="SM00448">
    <property type="entry name" value="REC"/>
    <property type="match status" value="1"/>
</dbReference>
<dbReference type="InterPro" id="IPR005467">
    <property type="entry name" value="His_kinase_dom"/>
</dbReference>
<dbReference type="InterPro" id="IPR004358">
    <property type="entry name" value="Sig_transdc_His_kin-like_C"/>
</dbReference>
<dbReference type="GO" id="GO:0005886">
    <property type="term" value="C:plasma membrane"/>
    <property type="evidence" value="ECO:0007669"/>
    <property type="project" value="TreeGrafter"/>
</dbReference>
<keyword evidence="4" id="KW-0808">Transferase</keyword>
<keyword evidence="11" id="KW-1185">Reference proteome</keyword>
<dbReference type="EC" id="2.7.13.3" evidence="2"/>
<dbReference type="PANTHER" id="PTHR43047">
    <property type="entry name" value="TWO-COMPONENT HISTIDINE PROTEIN KINASE"/>
    <property type="match status" value="1"/>
</dbReference>
<dbReference type="Proteomes" id="UP000186868">
    <property type="component" value="Unassembled WGS sequence"/>
</dbReference>
<dbReference type="PANTHER" id="PTHR43047:SF63">
    <property type="entry name" value="HISTIDINE KINASE"/>
    <property type="match status" value="1"/>
</dbReference>
<dbReference type="SUPFAM" id="SSF55874">
    <property type="entry name" value="ATPase domain of HSP90 chaperone/DNA topoisomerase II/histidine kinase"/>
    <property type="match status" value="1"/>
</dbReference>
<dbReference type="OrthoDB" id="510512at2"/>
<evidence type="ECO:0000256" key="4">
    <source>
        <dbReference type="ARBA" id="ARBA00022679"/>
    </source>
</evidence>
<dbReference type="Pfam" id="PF00512">
    <property type="entry name" value="HisKA"/>
    <property type="match status" value="1"/>
</dbReference>
<dbReference type="PRINTS" id="PR00344">
    <property type="entry name" value="BCTRLSENSOR"/>
</dbReference>
<dbReference type="RefSeq" id="WP_073599334.1">
    <property type="nucleotide sequence ID" value="NZ_MRCB01000008.1"/>
</dbReference>